<dbReference type="EMBL" id="AP019514">
    <property type="protein sequence ID" value="BBI59594.1"/>
    <property type="molecule type" value="Genomic_DNA"/>
</dbReference>
<dbReference type="PANTHER" id="PTHR34512">
    <property type="entry name" value="CELL SURFACE PROTEIN"/>
    <property type="match status" value="1"/>
</dbReference>
<dbReference type="KEGG" id="hsr:HSBAA_09000"/>
<dbReference type="AlphaFoldDB" id="A0A455U7T4"/>
<gene>
    <name evidence="2" type="ORF">HSBAA_09000</name>
</gene>
<dbReference type="Gene3D" id="2.130.10.10">
    <property type="entry name" value="YVTN repeat-like/Quinoprotein amine dehydrogenase"/>
    <property type="match status" value="1"/>
</dbReference>
<dbReference type="InterPro" id="IPR011047">
    <property type="entry name" value="Quinoprotein_ADH-like_sf"/>
</dbReference>
<dbReference type="InterPro" id="IPR015943">
    <property type="entry name" value="WD40/YVTN_repeat-like_dom_sf"/>
</dbReference>
<protein>
    <recommendedName>
        <fullName evidence="1">Pyrrolo-quinoline quinone repeat domain-containing protein</fullName>
    </recommendedName>
</protein>
<organism evidence="2 3">
    <name type="scientific">Vreelandella sulfidaeris</name>
    <dbReference type="NCBI Taxonomy" id="115553"/>
    <lineage>
        <taxon>Bacteria</taxon>
        <taxon>Pseudomonadati</taxon>
        <taxon>Pseudomonadota</taxon>
        <taxon>Gammaproteobacteria</taxon>
        <taxon>Oceanospirillales</taxon>
        <taxon>Halomonadaceae</taxon>
        <taxon>Vreelandella</taxon>
    </lineage>
</organism>
<dbReference type="SMART" id="SM00564">
    <property type="entry name" value="PQQ"/>
    <property type="match status" value="3"/>
</dbReference>
<evidence type="ECO:0000259" key="1">
    <source>
        <dbReference type="Pfam" id="PF13360"/>
    </source>
</evidence>
<name>A0A455U7T4_9GAMM</name>
<dbReference type="Proteomes" id="UP000320231">
    <property type="component" value="Chromosome"/>
</dbReference>
<dbReference type="PANTHER" id="PTHR34512:SF30">
    <property type="entry name" value="OUTER MEMBRANE PROTEIN ASSEMBLY FACTOR BAMB"/>
    <property type="match status" value="1"/>
</dbReference>
<accession>A0A455U7T4</accession>
<proteinExistence type="predicted"/>
<dbReference type="InterPro" id="IPR018391">
    <property type="entry name" value="PQQ_b-propeller_rpt"/>
</dbReference>
<evidence type="ECO:0000313" key="3">
    <source>
        <dbReference type="Proteomes" id="UP000320231"/>
    </source>
</evidence>
<evidence type="ECO:0000313" key="2">
    <source>
        <dbReference type="EMBL" id="BBI59594.1"/>
    </source>
</evidence>
<reference evidence="2 3" key="1">
    <citation type="journal article" date="2019" name="Microbiol. Resour. Announc.">
        <title>Complete Genome Sequence of Halomonas sulfidaeris Strain Esulfide1 Isolated from a Metal Sulfide Rock at a Depth of 2,200 Meters, Obtained Using Nanopore Sequencing.</title>
        <authorList>
            <person name="Saito M."/>
            <person name="Nishigata A."/>
            <person name="Galipon J."/>
            <person name="Arakawa K."/>
        </authorList>
    </citation>
    <scope>NUCLEOTIDE SEQUENCE [LARGE SCALE GENOMIC DNA]</scope>
    <source>
        <strain evidence="2 3">ATCC BAA-803</strain>
    </source>
</reference>
<dbReference type="Pfam" id="PF13360">
    <property type="entry name" value="PQQ_2"/>
    <property type="match status" value="1"/>
</dbReference>
<dbReference type="InterPro" id="IPR002372">
    <property type="entry name" value="PQQ_rpt_dom"/>
</dbReference>
<feature type="domain" description="Pyrrolo-quinoline quinone repeat" evidence="1">
    <location>
        <begin position="49"/>
        <end position="138"/>
    </location>
</feature>
<dbReference type="SUPFAM" id="SSF50998">
    <property type="entry name" value="Quinoprotein alcohol dehydrogenase-like"/>
    <property type="match status" value="1"/>
</dbReference>
<sequence length="234" mass="25083">MTLGIPTKQLIRVSFGALTLALLAGCASKGESAYSPKELRSFDETSSLDTQWDRKVGEGLGHARYPIAPAREGDTVFAAGVEGVVMAMNADSGDVEWKIDLDTTISSALTAVAGQVYLATGNGEVIALDQRDGSEEWRSRVSSEVLAAPQANQQLLVVQSVDGRVTALDRASGKSVGYTPVRSRHSPCAAPVRRWSLTRSALSAWPMAAWPRWITVAASRYGKCRLPHRADVAK</sequence>